<dbReference type="InterPro" id="IPR001128">
    <property type="entry name" value="Cyt_P450"/>
</dbReference>
<dbReference type="AlphaFoldDB" id="A0A1A9W2A2"/>
<keyword evidence="7 9" id="KW-0503">Monooxygenase</keyword>
<evidence type="ECO:0000313" key="10">
    <source>
        <dbReference type="EnsemblMetazoa" id="GBRI003795-PA"/>
    </source>
</evidence>
<dbReference type="VEuPathDB" id="VectorBase:GBRI003795"/>
<accession>A0A1A9W2A2</accession>
<proteinExistence type="inferred from homology"/>
<sequence>MFWTTILFISLCLVIRDFIHKQCIKSYLNKYGLTGSKLSLPLIGDVLLWLGSDITKFFTLYNTFRINYGKVCHFWIFNKLILIVEDVQYLEAILRSSRFITKHSVYNILRNWLNDGLLISTGSKWHTRRKIITPAFHFGMLEKFLKVFDQQSEIFVKSLQTKADGKTVIEMFSEVCLTTLNIIAETAMGVKIDTYTNPNFPYTKAVASLKSFFPDTEEVTHQQLGIKKPTAFLDILLQSTIDGKLLSNEDIREEVDTFMFEGHHTIASGIAYTCYLLSRHPIVQQKAYEEVQRVLEKSENEPIKMKDLQALKYLECVIKETLRLYPSVPLIGRTLNEEFKIGRDLQYFLNPDAFLPERFLSDATDRIHPFTFLPFSAGSRNCIGQKFAMLEMKMIIGKILRNYELLPLGHDAIPAMNLILHSTTGINVGLSQRVHYKNL</sequence>
<dbReference type="EnsemblMetazoa" id="GBRI003795-RA">
    <property type="protein sequence ID" value="GBRI003795-PA"/>
    <property type="gene ID" value="GBRI003795"/>
</dbReference>
<dbReference type="PANTHER" id="PTHR24291">
    <property type="entry name" value="CYTOCHROME P450 FAMILY 4"/>
    <property type="match status" value="1"/>
</dbReference>
<evidence type="ECO:0000256" key="9">
    <source>
        <dbReference type="RuleBase" id="RU000461"/>
    </source>
</evidence>
<reference evidence="11" key="1">
    <citation type="submission" date="2014-03" db="EMBL/GenBank/DDBJ databases">
        <authorList>
            <person name="Aksoy S."/>
            <person name="Warren W."/>
            <person name="Wilson R.K."/>
        </authorList>
    </citation>
    <scope>NUCLEOTIDE SEQUENCE [LARGE SCALE GENOMIC DNA]</scope>
    <source>
        <strain evidence="11">IAEA</strain>
    </source>
</reference>
<evidence type="ECO:0000256" key="1">
    <source>
        <dbReference type="ARBA" id="ARBA00001971"/>
    </source>
</evidence>
<keyword evidence="4 8" id="KW-0479">Metal-binding</keyword>
<dbReference type="GO" id="GO:0020037">
    <property type="term" value="F:heme binding"/>
    <property type="evidence" value="ECO:0007669"/>
    <property type="project" value="InterPro"/>
</dbReference>
<evidence type="ECO:0000256" key="2">
    <source>
        <dbReference type="ARBA" id="ARBA00010617"/>
    </source>
</evidence>
<keyword evidence="11" id="KW-1185">Reference proteome</keyword>
<dbReference type="InterPro" id="IPR002401">
    <property type="entry name" value="Cyt_P450_E_grp-I"/>
</dbReference>
<keyword evidence="6 8" id="KW-0408">Iron</keyword>
<dbReference type="SUPFAM" id="SSF48264">
    <property type="entry name" value="Cytochrome P450"/>
    <property type="match status" value="1"/>
</dbReference>
<reference evidence="10" key="2">
    <citation type="submission" date="2020-05" db="UniProtKB">
        <authorList>
            <consortium name="EnsemblMetazoa"/>
        </authorList>
    </citation>
    <scope>IDENTIFICATION</scope>
    <source>
        <strain evidence="10">IAEA</strain>
    </source>
</reference>
<dbReference type="PANTHER" id="PTHR24291:SF187">
    <property type="entry name" value="CYTOCHROME P450 4AE1-RELATED"/>
    <property type="match status" value="1"/>
</dbReference>
<keyword evidence="5 9" id="KW-0560">Oxidoreductase</keyword>
<evidence type="ECO:0000256" key="8">
    <source>
        <dbReference type="PIRSR" id="PIRSR602401-1"/>
    </source>
</evidence>
<dbReference type="GO" id="GO:0004497">
    <property type="term" value="F:monooxygenase activity"/>
    <property type="evidence" value="ECO:0007669"/>
    <property type="project" value="UniProtKB-KW"/>
</dbReference>
<dbReference type="InterPro" id="IPR050196">
    <property type="entry name" value="Cytochrome_P450_Monoox"/>
</dbReference>
<keyword evidence="3 8" id="KW-0349">Heme</keyword>
<comment type="similarity">
    <text evidence="2 9">Belongs to the cytochrome P450 family.</text>
</comment>
<evidence type="ECO:0000256" key="4">
    <source>
        <dbReference type="ARBA" id="ARBA00022723"/>
    </source>
</evidence>
<dbReference type="Gene3D" id="1.10.630.10">
    <property type="entry name" value="Cytochrome P450"/>
    <property type="match status" value="1"/>
</dbReference>
<dbReference type="GO" id="GO:0016705">
    <property type="term" value="F:oxidoreductase activity, acting on paired donors, with incorporation or reduction of molecular oxygen"/>
    <property type="evidence" value="ECO:0007669"/>
    <property type="project" value="InterPro"/>
</dbReference>
<dbReference type="PROSITE" id="PS00086">
    <property type="entry name" value="CYTOCHROME_P450"/>
    <property type="match status" value="1"/>
</dbReference>
<evidence type="ECO:0000313" key="11">
    <source>
        <dbReference type="Proteomes" id="UP000091820"/>
    </source>
</evidence>
<dbReference type="CDD" id="cd20628">
    <property type="entry name" value="CYP4"/>
    <property type="match status" value="1"/>
</dbReference>
<dbReference type="InterPro" id="IPR017972">
    <property type="entry name" value="Cyt_P450_CS"/>
</dbReference>
<dbReference type="Proteomes" id="UP000091820">
    <property type="component" value="Unassembled WGS sequence"/>
</dbReference>
<dbReference type="STRING" id="37001.A0A1A9W2A2"/>
<protein>
    <recommendedName>
        <fullName evidence="12">Cytochrome P450</fullName>
    </recommendedName>
</protein>
<name>A0A1A9W2A2_9MUSC</name>
<organism evidence="10 11">
    <name type="scientific">Glossina brevipalpis</name>
    <dbReference type="NCBI Taxonomy" id="37001"/>
    <lineage>
        <taxon>Eukaryota</taxon>
        <taxon>Metazoa</taxon>
        <taxon>Ecdysozoa</taxon>
        <taxon>Arthropoda</taxon>
        <taxon>Hexapoda</taxon>
        <taxon>Insecta</taxon>
        <taxon>Pterygota</taxon>
        <taxon>Neoptera</taxon>
        <taxon>Endopterygota</taxon>
        <taxon>Diptera</taxon>
        <taxon>Brachycera</taxon>
        <taxon>Muscomorpha</taxon>
        <taxon>Hippoboscoidea</taxon>
        <taxon>Glossinidae</taxon>
        <taxon>Glossina</taxon>
    </lineage>
</organism>
<feature type="binding site" description="axial binding residue" evidence="8">
    <location>
        <position position="382"/>
    </location>
    <ligand>
        <name>heme</name>
        <dbReference type="ChEBI" id="CHEBI:30413"/>
    </ligand>
    <ligandPart>
        <name>Fe</name>
        <dbReference type="ChEBI" id="CHEBI:18248"/>
    </ligandPart>
</feature>
<dbReference type="GO" id="GO:0005506">
    <property type="term" value="F:iron ion binding"/>
    <property type="evidence" value="ECO:0007669"/>
    <property type="project" value="InterPro"/>
</dbReference>
<dbReference type="InterPro" id="IPR036396">
    <property type="entry name" value="Cyt_P450_sf"/>
</dbReference>
<comment type="cofactor">
    <cofactor evidence="1 8">
        <name>heme</name>
        <dbReference type="ChEBI" id="CHEBI:30413"/>
    </cofactor>
</comment>
<evidence type="ECO:0000256" key="3">
    <source>
        <dbReference type="ARBA" id="ARBA00022617"/>
    </source>
</evidence>
<dbReference type="Pfam" id="PF00067">
    <property type="entry name" value="p450"/>
    <property type="match status" value="2"/>
</dbReference>
<evidence type="ECO:0000256" key="7">
    <source>
        <dbReference type="ARBA" id="ARBA00023033"/>
    </source>
</evidence>
<evidence type="ECO:0000256" key="6">
    <source>
        <dbReference type="ARBA" id="ARBA00023004"/>
    </source>
</evidence>
<dbReference type="PRINTS" id="PR00385">
    <property type="entry name" value="P450"/>
</dbReference>
<evidence type="ECO:0008006" key="12">
    <source>
        <dbReference type="Google" id="ProtNLM"/>
    </source>
</evidence>
<dbReference type="PRINTS" id="PR00463">
    <property type="entry name" value="EP450I"/>
</dbReference>
<evidence type="ECO:0000256" key="5">
    <source>
        <dbReference type="ARBA" id="ARBA00023002"/>
    </source>
</evidence>